<dbReference type="Proteomes" id="UP000824998">
    <property type="component" value="Unassembled WGS sequence"/>
</dbReference>
<sequence>MTVSSSIPSTIRCVLQPDFSSTDLIFTTLPIQLPKEGTDEHLIKVHAVAPCADELLWLRDYAHLMSPDRIGIPCYDVSGVVVTAPADSPFQPGTEVYARTPGKDTGNTREYTIAKTVHLAVKPKNLSWEEAAAAPISAFTAYQALFEHGDIKLGWKDEVGRLENSKKRILITAGSGGVGTWAVQLAKLAGVGEIIAVVGPSNVDFIKSLGATEVINYREQSLSFWATCNPEVDLVFDLLGGQTLAEAWTAVKDFGILLGVKEAPESRKPKEMESATLPKEVKNYWFLMRSDGSQLGEITKLIEAGLLRPFLDSIWEFEDAKKAFEKVESGHSRGKVVIKLL</sequence>
<feature type="domain" description="Enoyl reductase (ER)" evidence="1">
    <location>
        <begin position="21"/>
        <end position="338"/>
    </location>
</feature>
<organism evidence="2 3">
    <name type="scientific">Amylocarpus encephaloides</name>
    <dbReference type="NCBI Taxonomy" id="45428"/>
    <lineage>
        <taxon>Eukaryota</taxon>
        <taxon>Fungi</taxon>
        <taxon>Dikarya</taxon>
        <taxon>Ascomycota</taxon>
        <taxon>Pezizomycotina</taxon>
        <taxon>Leotiomycetes</taxon>
        <taxon>Helotiales</taxon>
        <taxon>Helotiales incertae sedis</taxon>
        <taxon>Amylocarpus</taxon>
    </lineage>
</organism>
<dbReference type="Gene3D" id="3.40.50.720">
    <property type="entry name" value="NAD(P)-binding Rossmann-like Domain"/>
    <property type="match status" value="1"/>
</dbReference>
<dbReference type="OrthoDB" id="3509362at2759"/>
<evidence type="ECO:0000259" key="1">
    <source>
        <dbReference type="SMART" id="SM00829"/>
    </source>
</evidence>
<comment type="caution">
    <text evidence="2">The sequence shown here is derived from an EMBL/GenBank/DDBJ whole genome shotgun (WGS) entry which is preliminary data.</text>
</comment>
<proteinExistence type="predicted"/>
<protein>
    <submittedName>
        <fullName evidence="2">Alcohol dehydrogenase</fullName>
    </submittedName>
</protein>
<dbReference type="Pfam" id="PF13602">
    <property type="entry name" value="ADH_zinc_N_2"/>
    <property type="match status" value="1"/>
</dbReference>
<gene>
    <name evidence="2" type="ORF">BJ875DRAFT_547013</name>
</gene>
<name>A0A9P7Y908_9HELO</name>
<evidence type="ECO:0000313" key="2">
    <source>
        <dbReference type="EMBL" id="KAG9229375.1"/>
    </source>
</evidence>
<dbReference type="InterPro" id="IPR020843">
    <property type="entry name" value="ER"/>
</dbReference>
<dbReference type="InterPro" id="IPR011032">
    <property type="entry name" value="GroES-like_sf"/>
</dbReference>
<dbReference type="InterPro" id="IPR036291">
    <property type="entry name" value="NAD(P)-bd_dom_sf"/>
</dbReference>
<dbReference type="PANTHER" id="PTHR11695:SF647">
    <property type="entry name" value="ENOYL REDUCTASE (ER) DOMAIN-CONTAINING PROTEIN"/>
    <property type="match status" value="1"/>
</dbReference>
<keyword evidence="3" id="KW-1185">Reference proteome</keyword>
<dbReference type="AlphaFoldDB" id="A0A9P7Y908"/>
<dbReference type="SUPFAM" id="SSF51735">
    <property type="entry name" value="NAD(P)-binding Rossmann-fold domains"/>
    <property type="match status" value="1"/>
</dbReference>
<dbReference type="EMBL" id="MU251776">
    <property type="protein sequence ID" value="KAG9229375.1"/>
    <property type="molecule type" value="Genomic_DNA"/>
</dbReference>
<dbReference type="SUPFAM" id="SSF50129">
    <property type="entry name" value="GroES-like"/>
    <property type="match status" value="1"/>
</dbReference>
<evidence type="ECO:0000313" key="3">
    <source>
        <dbReference type="Proteomes" id="UP000824998"/>
    </source>
</evidence>
<dbReference type="GO" id="GO:0005739">
    <property type="term" value="C:mitochondrion"/>
    <property type="evidence" value="ECO:0007669"/>
    <property type="project" value="TreeGrafter"/>
</dbReference>
<dbReference type="CDD" id="cd05289">
    <property type="entry name" value="MDR_like_2"/>
    <property type="match status" value="1"/>
</dbReference>
<dbReference type="GO" id="GO:0016491">
    <property type="term" value="F:oxidoreductase activity"/>
    <property type="evidence" value="ECO:0007669"/>
    <property type="project" value="InterPro"/>
</dbReference>
<dbReference type="InterPro" id="IPR050700">
    <property type="entry name" value="YIM1/Zinc_Alcohol_DH_Fams"/>
</dbReference>
<dbReference type="Gene3D" id="3.90.180.10">
    <property type="entry name" value="Medium-chain alcohol dehydrogenases, catalytic domain"/>
    <property type="match status" value="1"/>
</dbReference>
<reference evidence="2" key="1">
    <citation type="journal article" date="2021" name="IMA Fungus">
        <title>Genomic characterization of three marine fungi, including Emericellopsis atlantica sp. nov. with signatures of a generalist lifestyle and marine biomass degradation.</title>
        <authorList>
            <person name="Hagestad O.C."/>
            <person name="Hou L."/>
            <person name="Andersen J.H."/>
            <person name="Hansen E.H."/>
            <person name="Altermark B."/>
            <person name="Li C."/>
            <person name="Kuhnert E."/>
            <person name="Cox R.J."/>
            <person name="Crous P.W."/>
            <person name="Spatafora J.W."/>
            <person name="Lail K."/>
            <person name="Amirebrahimi M."/>
            <person name="Lipzen A."/>
            <person name="Pangilinan J."/>
            <person name="Andreopoulos W."/>
            <person name="Hayes R.D."/>
            <person name="Ng V."/>
            <person name="Grigoriev I.V."/>
            <person name="Jackson S.A."/>
            <person name="Sutton T.D.S."/>
            <person name="Dobson A.D.W."/>
            <person name="Rama T."/>
        </authorList>
    </citation>
    <scope>NUCLEOTIDE SEQUENCE</scope>
    <source>
        <strain evidence="2">TRa018bII</strain>
    </source>
</reference>
<dbReference type="SMART" id="SM00829">
    <property type="entry name" value="PKS_ER"/>
    <property type="match status" value="1"/>
</dbReference>
<dbReference type="PANTHER" id="PTHR11695">
    <property type="entry name" value="ALCOHOL DEHYDROGENASE RELATED"/>
    <property type="match status" value="1"/>
</dbReference>
<accession>A0A9P7Y908</accession>